<evidence type="ECO:0000259" key="2">
    <source>
        <dbReference type="Pfam" id="PF25906"/>
    </source>
</evidence>
<dbReference type="InterPro" id="IPR042070">
    <property type="entry name" value="PucR_C-HTH_sf"/>
</dbReference>
<protein>
    <submittedName>
        <fullName evidence="3">PucR family transcriptional regulator</fullName>
    </submittedName>
</protein>
<gene>
    <name evidence="3" type="ORF">CEP50_16055</name>
</gene>
<dbReference type="RefSeq" id="WP_106114761.1">
    <property type="nucleotide sequence ID" value="NZ_PVSR01000035.1"/>
</dbReference>
<dbReference type="Gene3D" id="1.10.10.2840">
    <property type="entry name" value="PucR C-terminal helix-turn-helix domain"/>
    <property type="match status" value="1"/>
</dbReference>
<evidence type="ECO:0000259" key="1">
    <source>
        <dbReference type="Pfam" id="PF13556"/>
    </source>
</evidence>
<keyword evidence="4" id="KW-1185">Reference proteome</keyword>
<reference evidence="3 4" key="1">
    <citation type="submission" date="2018-03" db="EMBL/GenBank/DDBJ databases">
        <title>Actinopolyspora mortivallis from Sahara, screening for active biomolecules.</title>
        <authorList>
            <person name="Selama O."/>
            <person name="Wellington E.M.H."/>
            <person name="Hacene H."/>
        </authorList>
    </citation>
    <scope>NUCLEOTIDE SEQUENCE [LARGE SCALE GENOMIC DNA]</scope>
    <source>
        <strain evidence="3 4">M5A</strain>
    </source>
</reference>
<feature type="domain" description="PucR-like N-terminal" evidence="2">
    <location>
        <begin position="14"/>
        <end position="179"/>
    </location>
</feature>
<dbReference type="Proteomes" id="UP000239352">
    <property type="component" value="Unassembled WGS sequence"/>
</dbReference>
<accession>A0A2T0GT89</accession>
<dbReference type="InterPro" id="IPR051448">
    <property type="entry name" value="CdaR-like_regulators"/>
</dbReference>
<dbReference type="PANTHER" id="PTHR33744">
    <property type="entry name" value="CARBOHYDRATE DIACID REGULATOR"/>
    <property type="match status" value="1"/>
</dbReference>
<sequence length="413" mass="46902">MTKAMNSTESTRLWAALPDDLAPLLRPEIPSLANQILSEIQRRIPEYARPLDRHYVHAIRRGIEEALSRFVERIADPSTPLNRCADVHRALGKAEMREGRSLDSLQAAYRLGARLAWRRVAHLSERVRIPPRTTLLLGEAIFAHIDELTALSVEGYAAAQARAAGTMARRRRRLLELLVSEPRPPAGSIQEAATSAQWKLPDKVTVAALEQYERTQPSTSNPLSGWNALVDLECGEPHLLVPSDHDEPERIDWSKELAGWRVVLGSPVPLDQANRSLRWCRRLMELIRSGMWPDRHVNHCHDDLSSILLLQDEQLIKELARRRLAPLATLRPKQRARLAATLLSWLQTRGGAPEVAQRLRVHPQTVRYRLRQLDELFGAALHDPESRFDMEIVLRASHMLTGDHDEPLEWLAE</sequence>
<dbReference type="PANTHER" id="PTHR33744:SF1">
    <property type="entry name" value="DNA-BINDING TRANSCRIPTIONAL ACTIVATOR ADER"/>
    <property type="match status" value="1"/>
</dbReference>
<evidence type="ECO:0000313" key="4">
    <source>
        <dbReference type="Proteomes" id="UP000239352"/>
    </source>
</evidence>
<proteinExistence type="predicted"/>
<feature type="domain" description="PucR C-terminal helix-turn-helix" evidence="1">
    <location>
        <begin position="338"/>
        <end position="396"/>
    </location>
</feature>
<evidence type="ECO:0000313" key="3">
    <source>
        <dbReference type="EMBL" id="PRW62319.1"/>
    </source>
</evidence>
<dbReference type="EMBL" id="PVSR01000035">
    <property type="protein sequence ID" value="PRW62319.1"/>
    <property type="molecule type" value="Genomic_DNA"/>
</dbReference>
<dbReference type="STRING" id="1050202.GCA_000384035_01945"/>
<organism evidence="3 4">
    <name type="scientific">Actinopolyspora mortivallis</name>
    <dbReference type="NCBI Taxonomy" id="33906"/>
    <lineage>
        <taxon>Bacteria</taxon>
        <taxon>Bacillati</taxon>
        <taxon>Actinomycetota</taxon>
        <taxon>Actinomycetes</taxon>
        <taxon>Actinopolysporales</taxon>
        <taxon>Actinopolysporaceae</taxon>
        <taxon>Actinopolyspora</taxon>
    </lineage>
</organism>
<dbReference type="AlphaFoldDB" id="A0A2T0GT89"/>
<dbReference type="Pfam" id="PF25906">
    <property type="entry name" value="PucR-like_N"/>
    <property type="match status" value="1"/>
</dbReference>
<dbReference type="InterPro" id="IPR058663">
    <property type="entry name" value="PucR-like_N"/>
</dbReference>
<comment type="caution">
    <text evidence="3">The sequence shown here is derived from an EMBL/GenBank/DDBJ whole genome shotgun (WGS) entry which is preliminary data.</text>
</comment>
<dbReference type="InParanoid" id="A0A2T0GT89"/>
<dbReference type="InterPro" id="IPR025736">
    <property type="entry name" value="PucR_C-HTH_dom"/>
</dbReference>
<dbReference type="Pfam" id="PF13556">
    <property type="entry name" value="HTH_30"/>
    <property type="match status" value="1"/>
</dbReference>
<name>A0A2T0GT89_ACTMO</name>